<evidence type="ECO:0000313" key="6">
    <source>
        <dbReference type="Proteomes" id="UP001387215"/>
    </source>
</evidence>
<dbReference type="InterPro" id="IPR050109">
    <property type="entry name" value="HTH-type_TetR-like_transc_reg"/>
</dbReference>
<evidence type="ECO:0000256" key="2">
    <source>
        <dbReference type="ARBA" id="ARBA00023125"/>
    </source>
</evidence>
<dbReference type="InterPro" id="IPR036271">
    <property type="entry name" value="Tet_transcr_reg_TetR-rel_C_sf"/>
</dbReference>
<dbReference type="Proteomes" id="UP001387215">
    <property type="component" value="Unassembled WGS sequence"/>
</dbReference>
<dbReference type="PROSITE" id="PS50977">
    <property type="entry name" value="HTH_TETR_2"/>
    <property type="match status" value="1"/>
</dbReference>
<feature type="domain" description="HTH tetR-type" evidence="4">
    <location>
        <begin position="10"/>
        <end position="70"/>
    </location>
</feature>
<protein>
    <submittedName>
        <fullName evidence="5">TetR/AcrR family transcriptional regulator</fullName>
    </submittedName>
</protein>
<name>A0ABU8CZD3_9GAMM</name>
<keyword evidence="2 3" id="KW-0238">DNA-binding</keyword>
<sequence>MSALSHASAVPADDPVLDHAERLLLTRGAQRLGLAEVARAAGVEPAALRDRYPSREDLLSALRQRFVAEFLGELARAMDRCRPGDWAARLRAWVQGAVDGYLDRLALHDALFHGPGHHHRHAMQDNPAIDQLVELLEGGIAARVWAAPDPRLTAVIFFNAMHSAVDRAIFCGEPPDRRRLAQILCGYFERSVQWWARF</sequence>
<comment type="caution">
    <text evidence="5">The sequence shown here is derived from an EMBL/GenBank/DDBJ whole genome shotgun (WGS) entry which is preliminary data.</text>
</comment>
<evidence type="ECO:0000256" key="3">
    <source>
        <dbReference type="PROSITE-ProRule" id="PRU00335"/>
    </source>
</evidence>
<dbReference type="SUPFAM" id="SSF48498">
    <property type="entry name" value="Tetracyclin repressor-like, C-terminal domain"/>
    <property type="match status" value="1"/>
</dbReference>
<dbReference type="Gene3D" id="1.10.357.10">
    <property type="entry name" value="Tetracycline Repressor, domain 2"/>
    <property type="match status" value="1"/>
</dbReference>
<dbReference type="PANTHER" id="PTHR30055">
    <property type="entry name" value="HTH-TYPE TRANSCRIPTIONAL REGULATOR RUTR"/>
    <property type="match status" value="1"/>
</dbReference>
<feature type="DNA-binding region" description="H-T-H motif" evidence="3">
    <location>
        <begin position="33"/>
        <end position="52"/>
    </location>
</feature>
<dbReference type="Pfam" id="PF00440">
    <property type="entry name" value="TetR_N"/>
    <property type="match status" value="1"/>
</dbReference>
<keyword evidence="1" id="KW-0175">Coiled coil</keyword>
<evidence type="ECO:0000259" key="4">
    <source>
        <dbReference type="PROSITE" id="PS50977"/>
    </source>
</evidence>
<dbReference type="SUPFAM" id="SSF46689">
    <property type="entry name" value="Homeodomain-like"/>
    <property type="match status" value="1"/>
</dbReference>
<accession>A0ABU8CZD3</accession>
<dbReference type="Gene3D" id="1.10.10.60">
    <property type="entry name" value="Homeodomain-like"/>
    <property type="match status" value="1"/>
</dbReference>
<keyword evidence="6" id="KW-1185">Reference proteome</keyword>
<dbReference type="PANTHER" id="PTHR30055:SF183">
    <property type="entry name" value="NUCLEOID OCCLUSION FACTOR SLMA"/>
    <property type="match status" value="1"/>
</dbReference>
<dbReference type="InterPro" id="IPR009057">
    <property type="entry name" value="Homeodomain-like_sf"/>
</dbReference>
<proteinExistence type="predicted"/>
<reference evidence="5 6" key="1">
    <citation type="submission" date="2024-02" db="EMBL/GenBank/DDBJ databases">
        <title>Lysobacter Genome Sequencing and Mining.</title>
        <authorList>
            <person name="Bierman J."/>
            <person name="Walker M.C."/>
        </authorList>
    </citation>
    <scope>NUCLEOTIDE SEQUENCE [LARGE SCALE GENOMIC DNA]</scope>
    <source>
        <strain evidence="5 6">PB6250</strain>
    </source>
</reference>
<dbReference type="RefSeq" id="WP_336130696.1">
    <property type="nucleotide sequence ID" value="NZ_JBANDL010000002.1"/>
</dbReference>
<gene>
    <name evidence="5" type="ORF">V2J18_01535</name>
</gene>
<dbReference type="InterPro" id="IPR001647">
    <property type="entry name" value="HTH_TetR"/>
</dbReference>
<evidence type="ECO:0000256" key="1">
    <source>
        <dbReference type="ARBA" id="ARBA00023054"/>
    </source>
</evidence>
<dbReference type="EMBL" id="JBANDL010000002">
    <property type="protein sequence ID" value="MEI2453353.1"/>
    <property type="molecule type" value="Genomic_DNA"/>
</dbReference>
<organism evidence="5 6">
    <name type="scientific">Lysobacter firmicutimachus</name>
    <dbReference type="NCBI Taxonomy" id="1792846"/>
    <lineage>
        <taxon>Bacteria</taxon>
        <taxon>Pseudomonadati</taxon>
        <taxon>Pseudomonadota</taxon>
        <taxon>Gammaproteobacteria</taxon>
        <taxon>Lysobacterales</taxon>
        <taxon>Lysobacteraceae</taxon>
        <taxon>Lysobacter</taxon>
    </lineage>
</organism>
<evidence type="ECO:0000313" key="5">
    <source>
        <dbReference type="EMBL" id="MEI2453353.1"/>
    </source>
</evidence>